<dbReference type="EMBL" id="MU006303">
    <property type="protein sequence ID" value="KAF2851245.1"/>
    <property type="molecule type" value="Genomic_DNA"/>
</dbReference>
<reference evidence="2" key="1">
    <citation type="submission" date="2020-01" db="EMBL/GenBank/DDBJ databases">
        <authorList>
            <consortium name="DOE Joint Genome Institute"/>
            <person name="Haridas S."/>
            <person name="Albert R."/>
            <person name="Binder M."/>
            <person name="Bloem J."/>
            <person name="Labutti K."/>
            <person name="Salamov A."/>
            <person name="Andreopoulos B."/>
            <person name="Baker S.E."/>
            <person name="Barry K."/>
            <person name="Bills G."/>
            <person name="Bluhm B.H."/>
            <person name="Cannon C."/>
            <person name="Castanera R."/>
            <person name="Culley D.E."/>
            <person name="Daum C."/>
            <person name="Ezra D."/>
            <person name="Gonzalez J.B."/>
            <person name="Henrissat B."/>
            <person name="Kuo A."/>
            <person name="Liang C."/>
            <person name="Lipzen A."/>
            <person name="Lutzoni F."/>
            <person name="Magnuson J."/>
            <person name="Mondo S."/>
            <person name="Nolan M."/>
            <person name="Ohm R."/>
            <person name="Pangilinan J."/>
            <person name="Park H.-J."/>
            <person name="Ramirez L."/>
            <person name="Alfaro M."/>
            <person name="Sun H."/>
            <person name="Tritt A."/>
            <person name="Yoshinaga Y."/>
            <person name="Zwiers L.-H."/>
            <person name="Turgeon B.G."/>
            <person name="Goodwin S.B."/>
            <person name="Spatafora J.W."/>
            <person name="Crous P.W."/>
            <person name="Grigoriev I.V."/>
        </authorList>
    </citation>
    <scope>NUCLEOTIDE SEQUENCE</scope>
    <source>
        <strain evidence="2">IPT5</strain>
    </source>
</reference>
<feature type="region of interest" description="Disordered" evidence="1">
    <location>
        <begin position="1"/>
        <end position="42"/>
    </location>
</feature>
<protein>
    <submittedName>
        <fullName evidence="2">Uncharacterized protein</fullName>
    </submittedName>
</protein>
<organism evidence="2 3">
    <name type="scientific">Plenodomus tracheiphilus IPT5</name>
    <dbReference type="NCBI Taxonomy" id="1408161"/>
    <lineage>
        <taxon>Eukaryota</taxon>
        <taxon>Fungi</taxon>
        <taxon>Dikarya</taxon>
        <taxon>Ascomycota</taxon>
        <taxon>Pezizomycotina</taxon>
        <taxon>Dothideomycetes</taxon>
        <taxon>Pleosporomycetidae</taxon>
        <taxon>Pleosporales</taxon>
        <taxon>Pleosporineae</taxon>
        <taxon>Leptosphaeriaceae</taxon>
        <taxon>Plenodomus</taxon>
    </lineage>
</organism>
<proteinExistence type="predicted"/>
<evidence type="ECO:0000313" key="2">
    <source>
        <dbReference type="EMBL" id="KAF2851245.1"/>
    </source>
</evidence>
<name>A0A6A7BA07_9PLEO</name>
<dbReference type="AlphaFoldDB" id="A0A6A7BA07"/>
<feature type="compositionally biased region" description="Polar residues" evidence="1">
    <location>
        <begin position="153"/>
        <end position="165"/>
    </location>
</feature>
<sequence>MKPQCALSTEARILPPSLSHSTNPRDKKQLPRTAPISNISTTSIAQTPWRRQYIVPPHKSKSTTPPSIPTYHRMPLLPLPLPTSNAISTTQRTGMSAITARRTRLCVIASHPPQPPTFPAFRIAPLAMQLCDFKTPLMLIASKAGETAPPPRLTNQTNQSTQRIN</sequence>
<accession>A0A6A7BA07</accession>
<gene>
    <name evidence="2" type="ORF">T440DRAFT_71640</name>
</gene>
<evidence type="ECO:0000313" key="3">
    <source>
        <dbReference type="Proteomes" id="UP000799423"/>
    </source>
</evidence>
<dbReference type="Proteomes" id="UP000799423">
    <property type="component" value="Unassembled WGS sequence"/>
</dbReference>
<evidence type="ECO:0000256" key="1">
    <source>
        <dbReference type="SAM" id="MobiDB-lite"/>
    </source>
</evidence>
<feature type="region of interest" description="Disordered" evidence="1">
    <location>
        <begin position="143"/>
        <end position="165"/>
    </location>
</feature>
<keyword evidence="3" id="KW-1185">Reference proteome</keyword>